<keyword evidence="6 7" id="KW-0269">Exonuclease</keyword>
<evidence type="ECO:0000256" key="6">
    <source>
        <dbReference type="ARBA" id="ARBA00022839"/>
    </source>
</evidence>
<keyword evidence="7" id="KW-0233">DNA recombination</keyword>
<dbReference type="eggNOG" id="COG0420">
    <property type="taxonomic scope" value="Bacteria"/>
</dbReference>
<proteinExistence type="inferred from homology"/>
<evidence type="ECO:0000256" key="2">
    <source>
        <dbReference type="ARBA" id="ARBA00011322"/>
    </source>
</evidence>
<evidence type="ECO:0000313" key="11">
    <source>
        <dbReference type="EMBL" id="AEH08998.1"/>
    </source>
</evidence>
<keyword evidence="4 7" id="KW-0540">Nuclease</keyword>
<dbReference type="Proteomes" id="UP000001549">
    <property type="component" value="Chromosome"/>
</dbReference>
<dbReference type="InterPro" id="IPR029052">
    <property type="entry name" value="Metallo-depent_PP-like"/>
</dbReference>
<evidence type="ECO:0000256" key="4">
    <source>
        <dbReference type="ARBA" id="ARBA00022722"/>
    </source>
</evidence>
<dbReference type="GO" id="GO:0008408">
    <property type="term" value="F:3'-5' exonuclease activity"/>
    <property type="evidence" value="ECO:0007669"/>
    <property type="project" value="InterPro"/>
</dbReference>
<keyword evidence="7" id="KW-0255">Endonuclease</keyword>
<dbReference type="Pfam" id="PF00149">
    <property type="entry name" value="Metallophos"/>
    <property type="match status" value="1"/>
</dbReference>
<dbReference type="NCBIfam" id="TIGR00619">
    <property type="entry name" value="sbcd"/>
    <property type="match status" value="1"/>
</dbReference>
<evidence type="ECO:0000313" key="12">
    <source>
        <dbReference type="Proteomes" id="UP000001549"/>
    </source>
</evidence>
<dbReference type="Pfam" id="PF12320">
    <property type="entry name" value="SbcD_C"/>
    <property type="match status" value="1"/>
</dbReference>
<dbReference type="GO" id="GO:0006260">
    <property type="term" value="P:DNA replication"/>
    <property type="evidence" value="ECO:0007669"/>
    <property type="project" value="UniProtKB-KW"/>
</dbReference>
<feature type="domain" description="Nuclease SbcCD subunit D C-terminal" evidence="10">
    <location>
        <begin position="315"/>
        <end position="402"/>
    </location>
</feature>
<evidence type="ECO:0000256" key="5">
    <source>
        <dbReference type="ARBA" id="ARBA00022801"/>
    </source>
</evidence>
<comment type="function">
    <text evidence="7">SbcCD cleaves DNA hairpin structures. These structures can inhibit DNA replication and are intermediates in certain DNA recombination reactions. The complex acts as a 3'-&gt;5' double strand exonuclease that can open hairpins. It also has a 5' single-strand endonuclease activity.</text>
</comment>
<dbReference type="InterPro" id="IPR041796">
    <property type="entry name" value="Mre11_N"/>
</dbReference>
<evidence type="ECO:0000259" key="9">
    <source>
        <dbReference type="Pfam" id="PF00149"/>
    </source>
</evidence>
<name>F8B3Q3_9ACTN</name>
<dbReference type="PANTHER" id="PTHR30337:SF0">
    <property type="entry name" value="NUCLEASE SBCCD SUBUNIT D"/>
    <property type="match status" value="1"/>
</dbReference>
<dbReference type="InterPro" id="IPR050535">
    <property type="entry name" value="DNA_Repair-Maintenance_Comp"/>
</dbReference>
<dbReference type="InterPro" id="IPR004593">
    <property type="entry name" value="SbcD"/>
</dbReference>
<dbReference type="GO" id="GO:0004519">
    <property type="term" value="F:endonuclease activity"/>
    <property type="evidence" value="ECO:0007669"/>
    <property type="project" value="UniProtKB-KW"/>
</dbReference>
<evidence type="ECO:0000259" key="10">
    <source>
        <dbReference type="Pfam" id="PF12320"/>
    </source>
</evidence>
<dbReference type="EMBL" id="CP002801">
    <property type="protein sequence ID" value="AEH08998.1"/>
    <property type="molecule type" value="Genomic_DNA"/>
</dbReference>
<evidence type="ECO:0000256" key="8">
    <source>
        <dbReference type="SAM" id="MobiDB-lite"/>
    </source>
</evidence>
<feature type="region of interest" description="Disordered" evidence="8">
    <location>
        <begin position="145"/>
        <end position="178"/>
    </location>
</feature>
<dbReference type="PANTHER" id="PTHR30337">
    <property type="entry name" value="COMPONENT OF ATP-DEPENDENT DSDNA EXONUCLEASE"/>
    <property type="match status" value="1"/>
</dbReference>
<sequence length="430" mass="45965">MLVLHTSDWHFGRTLHRFDLLAAQAAFVDHLVEVVRAERVDLVVVSGDVHDRAIPPVAAMRLFDEALSRVRDAGAHVVVISGNHDAGARLGDKAGLLDPRVRIRTDVSAIATPVTIEDAHGPVHVYALPYLEPAAVADALPAVPIPGPDDAAHPGDTVTTTDSSREDTNSNKSTTVSDIVNTKSNERAPIGAGRALSHAATLGRAMRAVHADRARRGGRSIVCAHAWVSGGQASESERDISVGGLAAVPAKLFDGVTYTALGHLHRPQALDEGLRYSGSPLPYSFSEAGDVKSSLLVEIDADGLCGLEEIPVPVYRGLARLRGRLAELMTAVDHERHTADFVSVVLTDPVRPLDAMATLQRRFPFALTLSHEPALDATGDELTYGRRVHGRSDLAVAEAFVTHVRSEPSERERALLQAALDDARRAEDAA</sequence>
<evidence type="ECO:0000256" key="3">
    <source>
        <dbReference type="ARBA" id="ARBA00013365"/>
    </source>
</evidence>
<keyword evidence="5 7" id="KW-0378">Hydrolase</keyword>
<keyword evidence="12" id="KW-1185">Reference proteome</keyword>
<dbReference type="CDD" id="cd00840">
    <property type="entry name" value="MPP_Mre11_N"/>
    <property type="match status" value="1"/>
</dbReference>
<protein>
    <recommendedName>
        <fullName evidence="3 7">Nuclease SbcCD subunit D</fullName>
    </recommendedName>
</protein>
<evidence type="ECO:0000256" key="1">
    <source>
        <dbReference type="ARBA" id="ARBA00010555"/>
    </source>
</evidence>
<evidence type="ECO:0000256" key="7">
    <source>
        <dbReference type="RuleBase" id="RU363069"/>
    </source>
</evidence>
<comment type="similarity">
    <text evidence="1 7">Belongs to the SbcD family.</text>
</comment>
<dbReference type="AlphaFoldDB" id="F8B3Q3"/>
<dbReference type="HOGENOM" id="CLU_038045_0_1_11"/>
<feature type="domain" description="Calcineurin-like phosphoesterase" evidence="9">
    <location>
        <begin position="1"/>
        <end position="92"/>
    </location>
</feature>
<dbReference type="GO" id="GO:0006310">
    <property type="term" value="P:DNA recombination"/>
    <property type="evidence" value="ECO:0007669"/>
    <property type="project" value="UniProtKB-KW"/>
</dbReference>
<accession>F8B3Q3</accession>
<dbReference type="RefSeq" id="WP_013872962.1">
    <property type="nucleotide sequence ID" value="NC_015656.1"/>
</dbReference>
<dbReference type="STRING" id="656024.FsymDg_1538"/>
<gene>
    <name evidence="7" type="primary">sbcD</name>
    <name evidence="11" type="ordered locus">FsymDg_1538</name>
</gene>
<keyword evidence="7" id="KW-0235">DNA replication</keyword>
<organism evidence="11 12">
    <name type="scientific">Candidatus Protofrankia datiscae</name>
    <dbReference type="NCBI Taxonomy" id="2716812"/>
    <lineage>
        <taxon>Bacteria</taxon>
        <taxon>Bacillati</taxon>
        <taxon>Actinomycetota</taxon>
        <taxon>Actinomycetes</taxon>
        <taxon>Frankiales</taxon>
        <taxon>Frankiaceae</taxon>
        <taxon>Protofrankia</taxon>
    </lineage>
</organism>
<comment type="subunit">
    <text evidence="2 7">Heterodimer of SbcC and SbcD.</text>
</comment>
<dbReference type="SUPFAM" id="SSF56300">
    <property type="entry name" value="Metallo-dependent phosphatases"/>
    <property type="match status" value="1"/>
</dbReference>
<dbReference type="InterPro" id="IPR026843">
    <property type="entry name" value="SbcD_C"/>
</dbReference>
<reference evidence="11 12" key="1">
    <citation type="submission" date="2011-05" db="EMBL/GenBank/DDBJ databases">
        <title>Complete sequence of chromosome of Frankia symbiont of Datisca glomerata.</title>
        <authorList>
            <consortium name="US DOE Joint Genome Institute"/>
            <person name="Lucas S."/>
            <person name="Han J."/>
            <person name="Lapidus A."/>
            <person name="Cheng J.-F."/>
            <person name="Goodwin L."/>
            <person name="Pitluck S."/>
            <person name="Peters L."/>
            <person name="Mikhailova N."/>
            <person name="Chertkov O."/>
            <person name="Teshima H."/>
            <person name="Han C."/>
            <person name="Tapia R."/>
            <person name="Land M."/>
            <person name="Hauser L."/>
            <person name="Kyrpides N."/>
            <person name="Ivanova N."/>
            <person name="Pagani I."/>
            <person name="Berry A."/>
            <person name="Pawlowski K."/>
            <person name="Persson T."/>
            <person name="Vanden Heuvel B."/>
            <person name="Benson D."/>
            <person name="Woyke T."/>
        </authorList>
    </citation>
    <scope>NUCLEOTIDE SEQUENCE [LARGE SCALE GENOMIC DNA]</scope>
    <source>
        <strain evidence="12">4085684</strain>
    </source>
</reference>
<dbReference type="KEGG" id="fsy:FsymDg_1538"/>
<dbReference type="InterPro" id="IPR004843">
    <property type="entry name" value="Calcineurin-like_PHP"/>
</dbReference>
<dbReference type="Gene3D" id="3.60.21.10">
    <property type="match status" value="1"/>
</dbReference>